<evidence type="ECO:0000313" key="3">
    <source>
        <dbReference type="Proteomes" id="UP000241426"/>
    </source>
</evidence>
<dbReference type="AlphaFoldDB" id="A0A2T3K9Y9"/>
<dbReference type="Proteomes" id="UP000241426">
    <property type="component" value="Unassembled WGS sequence"/>
</dbReference>
<evidence type="ECO:0008006" key="4">
    <source>
        <dbReference type="Google" id="ProtNLM"/>
    </source>
</evidence>
<evidence type="ECO:0000256" key="1">
    <source>
        <dbReference type="SAM" id="SignalP"/>
    </source>
</evidence>
<keyword evidence="1" id="KW-0732">Signal</keyword>
<gene>
    <name evidence="2" type="ORF">C9J27_26090</name>
</gene>
<reference evidence="2 3" key="1">
    <citation type="submission" date="2018-01" db="EMBL/GenBank/DDBJ databases">
        <title>Whole genome sequencing of Histamine producing bacteria.</title>
        <authorList>
            <person name="Butler K."/>
        </authorList>
    </citation>
    <scope>NUCLEOTIDE SEQUENCE [LARGE SCALE GENOMIC DNA]</scope>
    <source>
        <strain evidence="2 3">FS-7.2</strain>
    </source>
</reference>
<dbReference type="EMBL" id="PYNF01000066">
    <property type="protein sequence ID" value="PSU87545.1"/>
    <property type="molecule type" value="Genomic_DNA"/>
</dbReference>
<accession>A0A2T3K9Y9</accession>
<protein>
    <recommendedName>
        <fullName evidence="4">Fimbrial protein</fullName>
    </recommendedName>
</protein>
<feature type="chain" id="PRO_5015704554" description="Fimbrial protein" evidence="1">
    <location>
        <begin position="23"/>
        <end position="346"/>
    </location>
</feature>
<organism evidence="2 3">
    <name type="scientific">Photobacterium kishitanii</name>
    <dbReference type="NCBI Taxonomy" id="318456"/>
    <lineage>
        <taxon>Bacteria</taxon>
        <taxon>Pseudomonadati</taxon>
        <taxon>Pseudomonadota</taxon>
        <taxon>Gammaproteobacteria</taxon>
        <taxon>Vibrionales</taxon>
        <taxon>Vibrionaceae</taxon>
        <taxon>Photobacterium</taxon>
    </lineage>
</organism>
<feature type="signal peptide" evidence="1">
    <location>
        <begin position="1"/>
        <end position="22"/>
    </location>
</feature>
<evidence type="ECO:0000313" key="2">
    <source>
        <dbReference type="EMBL" id="PSU87545.1"/>
    </source>
</evidence>
<proteinExistence type="predicted"/>
<dbReference type="RefSeq" id="WP_107290261.1">
    <property type="nucleotide sequence ID" value="NZ_PYNF01000066.1"/>
</dbReference>
<name>A0A2T3K9Y9_9GAMM</name>
<comment type="caution">
    <text evidence="2">The sequence shown here is derived from an EMBL/GenBank/DDBJ whole genome shotgun (WGS) entry which is preliminary data.</text>
</comment>
<sequence>MYIRYLWVPLVLLCSVSASLQAAEMIAQVVGNRFTWVSANTTSGYLSPSLWDIPFNLPVADKVIPGGPMDTSVSSINLIGTGGSVSVPISIYGAEYRLSSLEGFKPVSGTSSTQIKGNSVTVSGSGVGNLEVDLSSLESPITHYRPVFRSIDKNAWVGAFMAAKLPKGRYQAHINMNMPYDYYRSGVRIRNTLLFTTNIIVDYTPAVLNTIEVEGDGLITPMYHYPNTVSGKTEYVVNAKGYFPNGVLMGLKLPLSDSPFYEMVGKNPNEVIKYDVSCVSGCSGKNQIIVNGQGKLNTTDNRMKIDATSPTTAQAILQVGFNNKQMSELSNDTYRDSFVLIFEAAL</sequence>